<reference evidence="1 2" key="1">
    <citation type="journal article" date="2019" name="Environ. Microbiol.">
        <title>At the nexus of three kingdoms: the genome of the mycorrhizal fungus Gigaspora margarita provides insights into plant, endobacterial and fungal interactions.</title>
        <authorList>
            <person name="Venice F."/>
            <person name="Ghignone S."/>
            <person name="Salvioli di Fossalunga A."/>
            <person name="Amselem J."/>
            <person name="Novero M."/>
            <person name="Xianan X."/>
            <person name="Sedzielewska Toro K."/>
            <person name="Morin E."/>
            <person name="Lipzen A."/>
            <person name="Grigoriev I.V."/>
            <person name="Henrissat B."/>
            <person name="Martin F.M."/>
            <person name="Bonfante P."/>
        </authorList>
    </citation>
    <scope>NUCLEOTIDE SEQUENCE [LARGE SCALE GENOMIC DNA]</scope>
    <source>
        <strain evidence="1 2">BEG34</strain>
    </source>
</reference>
<protein>
    <submittedName>
        <fullName evidence="1">Zinc finger mym-type protein 2-like</fullName>
    </submittedName>
</protein>
<gene>
    <name evidence="1" type="ORF">F8M41_015401</name>
</gene>
<dbReference type="AlphaFoldDB" id="A0A8H4AQK0"/>
<comment type="caution">
    <text evidence="1">The sequence shown here is derived from an EMBL/GenBank/DDBJ whole genome shotgun (WGS) entry which is preliminary data.</text>
</comment>
<sequence length="123" mass="13973">MLEKKDLAYLCYIVIASGIDIFNHKITNQSECKTTIQLLKSFSASDYECIAISRHKSQTGQINLLLTKKAILMNATMQVANIIPTFQIAKKILQDSQFNNINNNEDITLSTTSLHELFEEFNE</sequence>
<evidence type="ECO:0000313" key="2">
    <source>
        <dbReference type="Proteomes" id="UP000439903"/>
    </source>
</evidence>
<dbReference type="OrthoDB" id="2449280at2759"/>
<dbReference type="Proteomes" id="UP000439903">
    <property type="component" value="Unassembled WGS sequence"/>
</dbReference>
<name>A0A8H4AQK0_GIGMA</name>
<organism evidence="1 2">
    <name type="scientific">Gigaspora margarita</name>
    <dbReference type="NCBI Taxonomy" id="4874"/>
    <lineage>
        <taxon>Eukaryota</taxon>
        <taxon>Fungi</taxon>
        <taxon>Fungi incertae sedis</taxon>
        <taxon>Mucoromycota</taxon>
        <taxon>Glomeromycotina</taxon>
        <taxon>Glomeromycetes</taxon>
        <taxon>Diversisporales</taxon>
        <taxon>Gigasporaceae</taxon>
        <taxon>Gigaspora</taxon>
    </lineage>
</organism>
<dbReference type="EMBL" id="WTPW01000322">
    <property type="protein sequence ID" value="KAF0523441.1"/>
    <property type="molecule type" value="Genomic_DNA"/>
</dbReference>
<accession>A0A8H4AQK0</accession>
<evidence type="ECO:0000313" key="1">
    <source>
        <dbReference type="EMBL" id="KAF0523441.1"/>
    </source>
</evidence>
<keyword evidence="2" id="KW-1185">Reference proteome</keyword>
<proteinExistence type="predicted"/>